<dbReference type="CDD" id="cd07724">
    <property type="entry name" value="POD-like_MBL-fold"/>
    <property type="match status" value="1"/>
</dbReference>
<dbReference type="InterPro" id="IPR036866">
    <property type="entry name" value="RibonucZ/Hydroxyglut_hydro"/>
</dbReference>
<dbReference type="SUPFAM" id="SSF52821">
    <property type="entry name" value="Rhodanese/Cell cycle control phosphatase"/>
    <property type="match status" value="1"/>
</dbReference>
<protein>
    <submittedName>
        <fullName evidence="3">Glyoxylase, beta-lactamase superfamily II</fullName>
    </submittedName>
</protein>
<accession>A0A1G9AU97</accession>
<dbReference type="SMART" id="SM00849">
    <property type="entry name" value="Lactamase_B"/>
    <property type="match status" value="1"/>
</dbReference>
<proteinExistence type="predicted"/>
<dbReference type="Pfam" id="PF00753">
    <property type="entry name" value="Lactamase_B"/>
    <property type="match status" value="1"/>
</dbReference>
<dbReference type="EMBL" id="FNFO01000002">
    <property type="protein sequence ID" value="SDK30210.1"/>
    <property type="molecule type" value="Genomic_DNA"/>
</dbReference>
<dbReference type="Gene3D" id="3.40.250.10">
    <property type="entry name" value="Rhodanese-like domain"/>
    <property type="match status" value="1"/>
</dbReference>
<keyword evidence="4" id="KW-1185">Reference proteome</keyword>
<reference evidence="3 4" key="1">
    <citation type="submission" date="2016-10" db="EMBL/GenBank/DDBJ databases">
        <authorList>
            <person name="de Groot N.N."/>
        </authorList>
    </citation>
    <scope>NUCLEOTIDE SEQUENCE [LARGE SCALE GENOMIC DNA]</scope>
    <source>
        <strain evidence="3 4">DSM 25186</strain>
    </source>
</reference>
<dbReference type="GO" id="GO:0070813">
    <property type="term" value="P:hydrogen sulfide metabolic process"/>
    <property type="evidence" value="ECO:0007669"/>
    <property type="project" value="TreeGrafter"/>
</dbReference>
<organism evidence="3 4">
    <name type="scientific">Catalinimonas alkaloidigena</name>
    <dbReference type="NCBI Taxonomy" id="1075417"/>
    <lineage>
        <taxon>Bacteria</taxon>
        <taxon>Pseudomonadati</taxon>
        <taxon>Bacteroidota</taxon>
        <taxon>Cytophagia</taxon>
        <taxon>Cytophagales</taxon>
        <taxon>Catalimonadaceae</taxon>
        <taxon>Catalinimonas</taxon>
    </lineage>
</organism>
<evidence type="ECO:0000313" key="4">
    <source>
        <dbReference type="Proteomes" id="UP000198510"/>
    </source>
</evidence>
<dbReference type="STRING" id="1075417.SAMN05421823_102397"/>
<sequence>MQLEQFANENLSHYSYAVLSEYEKKMILIDPGRDLSPYYNFAQLYEAQITGVILTHLHSDFVSGHRELQQATGATLYISPKAQAQFPHVPLQEGDQLRLGKIELEIWETPGHSPESISIVARYGKRTVAVFTGDTLLHGEVGRPDYPAPLQETLWEQGCRELFHSTHQRLATLPDSVKVYPAHGAGYLQCRSVSNARGSNMGAEKRSNFALQPMSEEAFCRYLNKDRLVLPAHMGYIRSLNRRGLPPLATSVQAVAWCEDNYQPEPDHLVIDVREATAFHTSHWPGAINVPLCPFFEFWLGTLIDHQEPFYLTGASAEQVQRAMVRTASIGYEQHLQGVFVTHAAQGVPSPILDYNALNGQLHAFTIVDTSCRFEQRRERPYPNAIPLPLVEWRNRIQEIPTDKSVVVCSTEGPSTIVSSLLSRLLPVKVFDLGQTAR</sequence>
<dbReference type="PANTHER" id="PTHR43084">
    <property type="entry name" value="PERSULFIDE DIOXYGENASE ETHE1"/>
    <property type="match status" value="1"/>
</dbReference>
<dbReference type="GO" id="GO:0046872">
    <property type="term" value="F:metal ion binding"/>
    <property type="evidence" value="ECO:0007669"/>
    <property type="project" value="UniProtKB-KW"/>
</dbReference>
<dbReference type="InterPro" id="IPR036873">
    <property type="entry name" value="Rhodanese-like_dom_sf"/>
</dbReference>
<dbReference type="PROSITE" id="PS50206">
    <property type="entry name" value="RHODANESE_3"/>
    <property type="match status" value="1"/>
</dbReference>
<name>A0A1G9AU97_9BACT</name>
<evidence type="ECO:0000256" key="1">
    <source>
        <dbReference type="ARBA" id="ARBA00022723"/>
    </source>
</evidence>
<dbReference type="SUPFAM" id="SSF56281">
    <property type="entry name" value="Metallo-hydrolase/oxidoreductase"/>
    <property type="match status" value="1"/>
</dbReference>
<dbReference type="InterPro" id="IPR001763">
    <property type="entry name" value="Rhodanese-like_dom"/>
</dbReference>
<dbReference type="Proteomes" id="UP000198510">
    <property type="component" value="Unassembled WGS sequence"/>
</dbReference>
<dbReference type="Pfam" id="PF00581">
    <property type="entry name" value="Rhodanese"/>
    <property type="match status" value="1"/>
</dbReference>
<dbReference type="InterPro" id="IPR051682">
    <property type="entry name" value="Mito_Persulfide_Diox"/>
</dbReference>
<dbReference type="Gene3D" id="3.60.15.10">
    <property type="entry name" value="Ribonuclease Z/Hydroxyacylglutathione hydrolase-like"/>
    <property type="match status" value="1"/>
</dbReference>
<dbReference type="OrthoDB" id="9784009at2"/>
<gene>
    <name evidence="3" type="ORF">SAMN05421823_102397</name>
</gene>
<evidence type="ECO:0000313" key="3">
    <source>
        <dbReference type="EMBL" id="SDK30210.1"/>
    </source>
</evidence>
<dbReference type="GO" id="GO:0006749">
    <property type="term" value="P:glutathione metabolic process"/>
    <property type="evidence" value="ECO:0007669"/>
    <property type="project" value="InterPro"/>
</dbReference>
<evidence type="ECO:0000259" key="2">
    <source>
        <dbReference type="PROSITE" id="PS50206"/>
    </source>
</evidence>
<dbReference type="InterPro" id="IPR001279">
    <property type="entry name" value="Metallo-B-lactamas"/>
</dbReference>
<dbReference type="CDD" id="cd00158">
    <property type="entry name" value="RHOD"/>
    <property type="match status" value="1"/>
</dbReference>
<dbReference type="GO" id="GO:0050313">
    <property type="term" value="F:sulfur dioxygenase activity"/>
    <property type="evidence" value="ECO:0007669"/>
    <property type="project" value="InterPro"/>
</dbReference>
<dbReference type="RefSeq" id="WP_089680014.1">
    <property type="nucleotide sequence ID" value="NZ_FNFO01000002.1"/>
</dbReference>
<dbReference type="InterPro" id="IPR044528">
    <property type="entry name" value="POD-like_MBL-fold"/>
</dbReference>
<dbReference type="AlphaFoldDB" id="A0A1G9AU97"/>
<feature type="domain" description="Rhodanese" evidence="2">
    <location>
        <begin position="264"/>
        <end position="292"/>
    </location>
</feature>
<dbReference type="PANTHER" id="PTHR43084:SF1">
    <property type="entry name" value="PERSULFIDE DIOXYGENASE ETHE1, MITOCHONDRIAL"/>
    <property type="match status" value="1"/>
</dbReference>
<keyword evidence="1" id="KW-0479">Metal-binding</keyword>